<feature type="compositionally biased region" description="Polar residues" evidence="1">
    <location>
        <begin position="191"/>
        <end position="201"/>
    </location>
</feature>
<organism evidence="2 3">
    <name type="scientific">Caenorhabditis auriculariae</name>
    <dbReference type="NCBI Taxonomy" id="2777116"/>
    <lineage>
        <taxon>Eukaryota</taxon>
        <taxon>Metazoa</taxon>
        <taxon>Ecdysozoa</taxon>
        <taxon>Nematoda</taxon>
        <taxon>Chromadorea</taxon>
        <taxon>Rhabditida</taxon>
        <taxon>Rhabditina</taxon>
        <taxon>Rhabditomorpha</taxon>
        <taxon>Rhabditoidea</taxon>
        <taxon>Rhabditidae</taxon>
        <taxon>Peloderinae</taxon>
        <taxon>Caenorhabditis</taxon>
    </lineage>
</organism>
<keyword evidence="3" id="KW-1185">Reference proteome</keyword>
<evidence type="ECO:0000313" key="3">
    <source>
        <dbReference type="Proteomes" id="UP000835052"/>
    </source>
</evidence>
<dbReference type="OrthoDB" id="5874817at2759"/>
<feature type="region of interest" description="Disordered" evidence="1">
    <location>
        <begin position="358"/>
        <end position="399"/>
    </location>
</feature>
<feature type="compositionally biased region" description="Basic and acidic residues" evidence="1">
    <location>
        <begin position="43"/>
        <end position="60"/>
    </location>
</feature>
<reference evidence="2" key="1">
    <citation type="submission" date="2020-10" db="EMBL/GenBank/DDBJ databases">
        <authorList>
            <person name="Kikuchi T."/>
        </authorList>
    </citation>
    <scope>NUCLEOTIDE SEQUENCE</scope>
    <source>
        <strain evidence="2">NKZ352</strain>
    </source>
</reference>
<evidence type="ECO:0000313" key="2">
    <source>
        <dbReference type="EMBL" id="CAD6199573.1"/>
    </source>
</evidence>
<dbReference type="AlphaFoldDB" id="A0A8S1HSW6"/>
<feature type="compositionally biased region" description="Polar residues" evidence="1">
    <location>
        <begin position="172"/>
        <end position="183"/>
    </location>
</feature>
<feature type="region of interest" description="Disordered" evidence="1">
    <location>
        <begin position="171"/>
        <end position="209"/>
    </location>
</feature>
<proteinExistence type="predicted"/>
<feature type="region of interest" description="Disordered" evidence="1">
    <location>
        <begin position="43"/>
        <end position="80"/>
    </location>
</feature>
<sequence>MSKRSKPADSPTKKPSTDFAKKAVIQGPKLEKVKVAKVETKLAEAPKPPKVEKVEEKAESPPKTSVAANKVEMEDKSAVRKSALNMKDEDAKKKAAADEKAAAQKARRFGTVTALADRFKEPVKTEEPILYKRSSRLVAKDEEKPRRKYEIVKPVLNDDFDKQMEEIRMQMKSGSNQLQSQMKEMSKGIASVSSEAKNSAMEQKRRDVVQKATGAFGKAEEEKARWKAQRDAESEREFARIEAEKHLKKKKIPVVEKPQVSEEPKPEPKRTIRRIFRPPEPGANVPSFASCGPKTEVKPQPEVRPPVAAVPEGSPMARRKKSVGDVSVKSDIRETSNSPILKAVPKGDGAAATKIRNAMTSSPMGSEKSAKRYATRRKTQELVNESAQPKKRRKESSRKKRFIRTVHDIDALLGFQISATFEQLEKLFELSAKDKISTVNGSQKRVRRLKPTKIYISDLTDIDKLYKASEIRDIIASPSQFLPPPQPTNSMLIGLSARGAISPMAYRNPAVSNEPSFLALLMVLVMLGKWIEGIFMVKI</sequence>
<protein>
    <submittedName>
        <fullName evidence="2">Uncharacterized protein</fullName>
    </submittedName>
</protein>
<gene>
    <name evidence="2" type="ORF">CAUJ_LOCUS15475</name>
</gene>
<accession>A0A8S1HSW6</accession>
<feature type="compositionally biased region" description="Basic and acidic residues" evidence="1">
    <location>
        <begin position="11"/>
        <end position="21"/>
    </location>
</feature>
<name>A0A8S1HSW6_9PELO</name>
<feature type="region of interest" description="Disordered" evidence="1">
    <location>
        <begin position="243"/>
        <end position="331"/>
    </location>
</feature>
<comment type="caution">
    <text evidence="2">The sequence shown here is derived from an EMBL/GenBank/DDBJ whole genome shotgun (WGS) entry which is preliminary data.</text>
</comment>
<evidence type="ECO:0000256" key="1">
    <source>
        <dbReference type="SAM" id="MobiDB-lite"/>
    </source>
</evidence>
<dbReference type="EMBL" id="CAJGYM010000184">
    <property type="protein sequence ID" value="CAD6199573.1"/>
    <property type="molecule type" value="Genomic_DNA"/>
</dbReference>
<dbReference type="Proteomes" id="UP000835052">
    <property type="component" value="Unassembled WGS sequence"/>
</dbReference>
<feature type="compositionally biased region" description="Basic residues" evidence="1">
    <location>
        <begin position="389"/>
        <end position="399"/>
    </location>
</feature>
<feature type="compositionally biased region" description="Basic and acidic residues" evidence="1">
    <location>
        <begin position="259"/>
        <end position="270"/>
    </location>
</feature>
<feature type="region of interest" description="Disordered" evidence="1">
    <location>
        <begin position="1"/>
        <end position="26"/>
    </location>
</feature>